<dbReference type="NCBIfam" id="TIGR01125">
    <property type="entry name" value="30S ribosomal protein S12 methylthiotransferase RimO"/>
    <property type="match status" value="1"/>
</dbReference>
<dbReference type="SFLD" id="SFLDF00274">
    <property type="entry name" value="ribosomal_protein_S12_methylth"/>
    <property type="match status" value="1"/>
</dbReference>
<accession>A0A1H5T857</accession>
<organism evidence="12 13">
    <name type="scientific">Nitrosospira multiformis (strain ATCC 25196 / NCIMB 11849 / C 71)</name>
    <dbReference type="NCBI Taxonomy" id="323848"/>
    <lineage>
        <taxon>Bacteria</taxon>
        <taxon>Pseudomonadati</taxon>
        <taxon>Pseudomonadota</taxon>
        <taxon>Betaproteobacteria</taxon>
        <taxon>Nitrosomonadales</taxon>
        <taxon>Nitrosomonadaceae</taxon>
        <taxon>Nitrosospira</taxon>
    </lineage>
</organism>
<evidence type="ECO:0000256" key="1">
    <source>
        <dbReference type="ARBA" id="ARBA00022485"/>
    </source>
</evidence>
<dbReference type="InterPro" id="IPR058240">
    <property type="entry name" value="rSAM_sf"/>
</dbReference>
<evidence type="ECO:0000313" key="13">
    <source>
        <dbReference type="Proteomes" id="UP000236751"/>
    </source>
</evidence>
<dbReference type="GO" id="GO:0006400">
    <property type="term" value="P:tRNA modification"/>
    <property type="evidence" value="ECO:0007669"/>
    <property type="project" value="InterPro"/>
</dbReference>
<dbReference type="SMART" id="SM00729">
    <property type="entry name" value="Elp3"/>
    <property type="match status" value="1"/>
</dbReference>
<dbReference type="SFLD" id="SFLDG01061">
    <property type="entry name" value="methylthiotransferase"/>
    <property type="match status" value="1"/>
</dbReference>
<dbReference type="GO" id="GO:0005829">
    <property type="term" value="C:cytosol"/>
    <property type="evidence" value="ECO:0007669"/>
    <property type="project" value="TreeGrafter"/>
</dbReference>
<dbReference type="RefSeq" id="WP_011381294.1">
    <property type="nucleotide sequence ID" value="NC_007614.1"/>
</dbReference>
<dbReference type="PROSITE" id="PS50926">
    <property type="entry name" value="TRAM"/>
    <property type="match status" value="1"/>
</dbReference>
<name>A0A1H5T857_NITMU</name>
<dbReference type="OrthoDB" id="9805215at2"/>
<dbReference type="FunFam" id="3.80.30.20:FF:000001">
    <property type="entry name" value="tRNA-2-methylthio-N(6)-dimethylallyladenosine synthase 2"/>
    <property type="match status" value="1"/>
</dbReference>
<dbReference type="InterPro" id="IPR012340">
    <property type="entry name" value="NA-bd_OB-fold"/>
</dbReference>
<feature type="domain" description="MTTase N-terminal" evidence="10">
    <location>
        <begin position="9"/>
        <end position="121"/>
    </location>
</feature>
<comment type="catalytic activity">
    <reaction evidence="8">
        <text>L-aspartate(89)-[ribosomal protein uS12]-hydrogen + (sulfur carrier)-SH + AH2 + 2 S-adenosyl-L-methionine = 3-methylsulfanyl-L-aspartate(89)-[ribosomal protein uS12]-hydrogen + (sulfur carrier)-H + 5'-deoxyadenosine + L-methionine + A + S-adenosyl-L-homocysteine + 2 H(+)</text>
        <dbReference type="Rhea" id="RHEA:37087"/>
        <dbReference type="Rhea" id="RHEA-COMP:10460"/>
        <dbReference type="Rhea" id="RHEA-COMP:10461"/>
        <dbReference type="Rhea" id="RHEA-COMP:14737"/>
        <dbReference type="Rhea" id="RHEA-COMP:14739"/>
        <dbReference type="ChEBI" id="CHEBI:13193"/>
        <dbReference type="ChEBI" id="CHEBI:15378"/>
        <dbReference type="ChEBI" id="CHEBI:17319"/>
        <dbReference type="ChEBI" id="CHEBI:17499"/>
        <dbReference type="ChEBI" id="CHEBI:29917"/>
        <dbReference type="ChEBI" id="CHEBI:29961"/>
        <dbReference type="ChEBI" id="CHEBI:57844"/>
        <dbReference type="ChEBI" id="CHEBI:57856"/>
        <dbReference type="ChEBI" id="CHEBI:59789"/>
        <dbReference type="ChEBI" id="CHEBI:64428"/>
        <dbReference type="ChEBI" id="CHEBI:73599"/>
        <dbReference type="EC" id="2.8.4.4"/>
    </reaction>
</comment>
<dbReference type="InterPro" id="IPR013848">
    <property type="entry name" value="Methylthiotransferase_N"/>
</dbReference>
<protein>
    <recommendedName>
        <fullName evidence="8">Ribosomal protein uS12 methylthiotransferase RimO</fullName>
        <shortName evidence="8">uS12 MTTase</shortName>
        <shortName evidence="8">uS12 methylthiotransferase</shortName>
        <ecNumber evidence="8">2.8.4.4</ecNumber>
    </recommendedName>
    <alternativeName>
        <fullName evidence="8">Ribosomal protein uS12 (aspartate-C(3))-methylthiotransferase</fullName>
    </alternativeName>
    <alternativeName>
        <fullName evidence="8">Ribosome maturation factor RimO</fullName>
    </alternativeName>
</protein>
<evidence type="ECO:0000313" key="12">
    <source>
        <dbReference type="EMBL" id="SEF59023.1"/>
    </source>
</evidence>
<dbReference type="InterPro" id="IPR005839">
    <property type="entry name" value="Methylthiotransferase"/>
</dbReference>
<feature type="binding site" evidence="8">
    <location>
        <position position="152"/>
    </location>
    <ligand>
        <name>[4Fe-4S] cluster</name>
        <dbReference type="ChEBI" id="CHEBI:49883"/>
        <label>2</label>
        <note>4Fe-4S-S-AdoMet</note>
    </ligand>
</feature>
<keyword evidence="6 8" id="KW-0408">Iron</keyword>
<dbReference type="PROSITE" id="PS51449">
    <property type="entry name" value="MTTASE_N"/>
    <property type="match status" value="1"/>
</dbReference>
<dbReference type="GO" id="GO:0046872">
    <property type="term" value="F:metal ion binding"/>
    <property type="evidence" value="ECO:0007669"/>
    <property type="project" value="UniProtKB-KW"/>
</dbReference>
<dbReference type="InterPro" id="IPR038135">
    <property type="entry name" value="Methylthiotransferase_N_sf"/>
</dbReference>
<keyword evidence="1 8" id="KW-0004">4Fe-4S</keyword>
<gene>
    <name evidence="8" type="primary">rimO</name>
    <name evidence="12" type="ORF">SAMN05216403_10435</name>
</gene>
<evidence type="ECO:0000256" key="5">
    <source>
        <dbReference type="ARBA" id="ARBA00022723"/>
    </source>
</evidence>
<keyword evidence="4 8" id="KW-0949">S-adenosyl-L-methionine</keyword>
<feature type="binding site" evidence="8">
    <location>
        <position position="159"/>
    </location>
    <ligand>
        <name>[4Fe-4S] cluster</name>
        <dbReference type="ChEBI" id="CHEBI:49883"/>
        <label>2</label>
        <note>4Fe-4S-S-AdoMet</note>
    </ligand>
</feature>
<dbReference type="Proteomes" id="UP000236751">
    <property type="component" value="Unassembled WGS sequence"/>
</dbReference>
<proteinExistence type="inferred from homology"/>
<keyword evidence="3 8" id="KW-0808">Transferase</keyword>
<dbReference type="GO" id="GO:0103039">
    <property type="term" value="F:protein methylthiotransferase activity"/>
    <property type="evidence" value="ECO:0007669"/>
    <property type="project" value="UniProtKB-EC"/>
</dbReference>
<dbReference type="SFLD" id="SFLDG01082">
    <property type="entry name" value="B12-binding_domain_containing"/>
    <property type="match status" value="1"/>
</dbReference>
<evidence type="ECO:0000256" key="4">
    <source>
        <dbReference type="ARBA" id="ARBA00022691"/>
    </source>
</evidence>
<dbReference type="InterPro" id="IPR020612">
    <property type="entry name" value="Methylthiotransferase_CS"/>
</dbReference>
<comment type="similarity">
    <text evidence="8">Belongs to the methylthiotransferase family. RimO subfamily.</text>
</comment>
<feature type="domain" description="Radical SAM core" evidence="11">
    <location>
        <begin position="138"/>
        <end position="375"/>
    </location>
</feature>
<dbReference type="PROSITE" id="PS51918">
    <property type="entry name" value="RADICAL_SAM"/>
    <property type="match status" value="1"/>
</dbReference>
<dbReference type="Pfam" id="PF04055">
    <property type="entry name" value="Radical_SAM"/>
    <property type="match status" value="1"/>
</dbReference>
<evidence type="ECO:0000259" key="10">
    <source>
        <dbReference type="PROSITE" id="PS51449"/>
    </source>
</evidence>
<dbReference type="Gene3D" id="3.80.30.20">
    <property type="entry name" value="tm_1862 like domain"/>
    <property type="match status" value="1"/>
</dbReference>
<feature type="binding site" evidence="8">
    <location>
        <position position="18"/>
    </location>
    <ligand>
        <name>[4Fe-4S] cluster</name>
        <dbReference type="ChEBI" id="CHEBI:49883"/>
        <label>1</label>
    </ligand>
</feature>
<evidence type="ECO:0000259" key="9">
    <source>
        <dbReference type="PROSITE" id="PS50926"/>
    </source>
</evidence>
<dbReference type="GO" id="GO:0035599">
    <property type="term" value="F:aspartic acid methylthiotransferase activity"/>
    <property type="evidence" value="ECO:0007669"/>
    <property type="project" value="TreeGrafter"/>
</dbReference>
<dbReference type="HAMAP" id="MF_01865">
    <property type="entry name" value="MTTase_RimO"/>
    <property type="match status" value="1"/>
</dbReference>
<comment type="subcellular location">
    <subcellularLocation>
        <location evidence="8">Cytoplasm</location>
    </subcellularLocation>
</comment>
<dbReference type="KEGG" id="nmu:Nmul_A1979"/>
<keyword evidence="12" id="KW-0687">Ribonucleoprotein</keyword>
<feature type="binding site" evidence="8">
    <location>
        <position position="83"/>
    </location>
    <ligand>
        <name>[4Fe-4S] cluster</name>
        <dbReference type="ChEBI" id="CHEBI:49883"/>
        <label>1</label>
    </ligand>
</feature>
<dbReference type="Gene3D" id="3.40.50.12160">
    <property type="entry name" value="Methylthiotransferase, N-terminal domain"/>
    <property type="match status" value="1"/>
</dbReference>
<dbReference type="SMR" id="A0A1H5T857"/>
<dbReference type="GO" id="GO:0051539">
    <property type="term" value="F:4 iron, 4 sulfur cluster binding"/>
    <property type="evidence" value="ECO:0007669"/>
    <property type="project" value="UniProtKB-UniRule"/>
</dbReference>
<keyword evidence="5 8" id="KW-0479">Metal-binding</keyword>
<evidence type="ECO:0000256" key="7">
    <source>
        <dbReference type="ARBA" id="ARBA00023014"/>
    </source>
</evidence>
<evidence type="ECO:0000256" key="2">
    <source>
        <dbReference type="ARBA" id="ARBA00022490"/>
    </source>
</evidence>
<dbReference type="NCBIfam" id="TIGR00089">
    <property type="entry name" value="MiaB/RimO family radical SAM methylthiotransferase"/>
    <property type="match status" value="1"/>
</dbReference>
<evidence type="ECO:0000256" key="8">
    <source>
        <dbReference type="HAMAP-Rule" id="MF_01865"/>
    </source>
</evidence>
<dbReference type="AlphaFoldDB" id="A0A1H5T857"/>
<keyword evidence="12" id="KW-0689">Ribosomal protein</keyword>
<dbReference type="SUPFAM" id="SSF102114">
    <property type="entry name" value="Radical SAM enzymes"/>
    <property type="match status" value="1"/>
</dbReference>
<dbReference type="Pfam" id="PF00919">
    <property type="entry name" value="UPF0004"/>
    <property type="match status" value="1"/>
</dbReference>
<dbReference type="InterPro" id="IPR006638">
    <property type="entry name" value="Elp3/MiaA/NifB-like_rSAM"/>
</dbReference>
<dbReference type="FunFam" id="3.40.50.12160:FF:000002">
    <property type="entry name" value="Ribosomal protein S12 methylthiotransferase RimO"/>
    <property type="match status" value="1"/>
</dbReference>
<dbReference type="PROSITE" id="PS01278">
    <property type="entry name" value="MTTASE_RADICAL"/>
    <property type="match status" value="1"/>
</dbReference>
<dbReference type="EC" id="2.8.4.4" evidence="8"/>
<evidence type="ECO:0000256" key="6">
    <source>
        <dbReference type="ARBA" id="ARBA00023004"/>
    </source>
</evidence>
<keyword evidence="7 8" id="KW-0411">Iron-sulfur</keyword>
<keyword evidence="2 8" id="KW-0963">Cytoplasm</keyword>
<feature type="binding site" evidence="8">
    <location>
        <position position="156"/>
    </location>
    <ligand>
        <name>[4Fe-4S] cluster</name>
        <dbReference type="ChEBI" id="CHEBI:49883"/>
        <label>2</label>
        <note>4Fe-4S-S-AdoMet</note>
    </ligand>
</feature>
<evidence type="ECO:0000259" key="11">
    <source>
        <dbReference type="PROSITE" id="PS51918"/>
    </source>
</evidence>
<sequence length="448" mass="49650">MASLKQQTPRIGFVSLGCPKALVDSEQILTQLRAEGYETSSTYEDADLVVVNTCGFIDSAVEESLDAIGEALAENGKVIVTGCLGAKEGGDVVKQAHPQVLAVTGPHALPEVMAAVHMHLPQPHDPYTSLIPPQGIKLTPRHYAYLKISEGCNHRCTFCIIPSMRGDLVSRPIHQVMEEAENLVNAGVRELLVISQDTSAYGVDVKYRTGFWQGRPLKTRMTDLARSLGELGVWVRLHYVYPYPHVDEVIPLMAEGKILPYLDVPFQHASPRILKAMKRPANSENNLSRIRRWREVCPDITLRSTFIVGFPGETEAEFEQLLEFLEEAQLDRVGCFAYSPVEGAAANALPDPVPEEVKEERRACFMAIQEKISAERLARKIGKRMIVLIDDVSKNKAVARSTADAPEIDGLVYIGKAKNVKPGEFIEVEIIRSDPHDLHARQVSDNRT</sequence>
<dbReference type="SFLD" id="SFLDS00029">
    <property type="entry name" value="Radical_SAM"/>
    <property type="match status" value="1"/>
</dbReference>
<dbReference type="Gene3D" id="2.40.50.140">
    <property type="entry name" value="Nucleic acid-binding proteins"/>
    <property type="match status" value="1"/>
</dbReference>
<dbReference type="InterPro" id="IPR005840">
    <property type="entry name" value="Ribosomal_uS12_MeSTrfase_RimO"/>
</dbReference>
<feature type="domain" description="TRAM" evidence="9">
    <location>
        <begin position="378"/>
        <end position="444"/>
    </location>
</feature>
<comment type="cofactor">
    <cofactor evidence="8">
        <name>[4Fe-4S] cluster</name>
        <dbReference type="ChEBI" id="CHEBI:49883"/>
    </cofactor>
    <text evidence="8">Binds 2 [4Fe-4S] clusters. One cluster is coordinated with 3 cysteines and an exchangeable S-adenosyl-L-methionine.</text>
</comment>
<comment type="function">
    <text evidence="8">Catalyzes the methylthiolation of an aspartic acid residue of ribosomal protein uS12.</text>
</comment>
<dbReference type="InterPro" id="IPR023404">
    <property type="entry name" value="rSAM_horseshoe"/>
</dbReference>
<dbReference type="PANTHER" id="PTHR43837:SF1">
    <property type="entry name" value="RIBOSOMAL PROTEIN US12 METHYLTHIOTRANSFERASE RIMO"/>
    <property type="match status" value="1"/>
</dbReference>
<dbReference type="PANTHER" id="PTHR43837">
    <property type="entry name" value="RIBOSOMAL PROTEIN S12 METHYLTHIOTRANSFERASE RIMO"/>
    <property type="match status" value="1"/>
</dbReference>
<reference evidence="12 13" key="1">
    <citation type="submission" date="2016-10" db="EMBL/GenBank/DDBJ databases">
        <authorList>
            <person name="de Groot N.N."/>
        </authorList>
    </citation>
    <scope>NUCLEOTIDE SEQUENCE [LARGE SCALE GENOMIC DNA]</scope>
    <source>
        <strain evidence="12 13">Nl13</strain>
    </source>
</reference>
<dbReference type="EMBL" id="FNVK01000004">
    <property type="protein sequence ID" value="SEF59023.1"/>
    <property type="molecule type" value="Genomic_DNA"/>
</dbReference>
<dbReference type="Pfam" id="PF18693">
    <property type="entry name" value="TRAM_2"/>
    <property type="match status" value="1"/>
</dbReference>
<dbReference type="GO" id="GO:0005840">
    <property type="term" value="C:ribosome"/>
    <property type="evidence" value="ECO:0007669"/>
    <property type="project" value="UniProtKB-KW"/>
</dbReference>
<dbReference type="InterPro" id="IPR007197">
    <property type="entry name" value="rSAM"/>
</dbReference>
<dbReference type="CDD" id="cd01335">
    <property type="entry name" value="Radical_SAM"/>
    <property type="match status" value="1"/>
</dbReference>
<dbReference type="InterPro" id="IPR002792">
    <property type="entry name" value="TRAM_dom"/>
</dbReference>
<evidence type="ECO:0000256" key="3">
    <source>
        <dbReference type="ARBA" id="ARBA00022679"/>
    </source>
</evidence>
<feature type="binding site" evidence="8">
    <location>
        <position position="54"/>
    </location>
    <ligand>
        <name>[4Fe-4S] cluster</name>
        <dbReference type="ChEBI" id="CHEBI:49883"/>
        <label>1</label>
    </ligand>
</feature>